<comment type="caution">
    <text evidence="2">The sequence shown here is derived from an EMBL/GenBank/DDBJ whole genome shotgun (WGS) entry which is preliminary data.</text>
</comment>
<organism evidence="2 3">
    <name type="scientific">Paenibacillus solani</name>
    <dbReference type="NCBI Taxonomy" id="1705565"/>
    <lineage>
        <taxon>Bacteria</taxon>
        <taxon>Bacillati</taxon>
        <taxon>Bacillota</taxon>
        <taxon>Bacilli</taxon>
        <taxon>Bacillales</taxon>
        <taxon>Paenibacillaceae</taxon>
        <taxon>Paenibacillus</taxon>
    </lineage>
</organism>
<gene>
    <name evidence="2" type="ORF">AM231_01890</name>
</gene>
<evidence type="ECO:0000313" key="3">
    <source>
        <dbReference type="Proteomes" id="UP000036932"/>
    </source>
</evidence>
<dbReference type="Proteomes" id="UP000036932">
    <property type="component" value="Unassembled WGS sequence"/>
</dbReference>
<dbReference type="RefSeq" id="WP_054401065.1">
    <property type="nucleotide sequence ID" value="NZ_LIUT01000001.1"/>
</dbReference>
<keyword evidence="1" id="KW-1133">Transmembrane helix</keyword>
<dbReference type="EMBL" id="LIUT01000001">
    <property type="protein sequence ID" value="KOR88011.1"/>
    <property type="molecule type" value="Genomic_DNA"/>
</dbReference>
<evidence type="ECO:0000256" key="1">
    <source>
        <dbReference type="SAM" id="Phobius"/>
    </source>
</evidence>
<accession>A0A0M1P0M3</accession>
<name>A0A0M1P0M3_9BACL</name>
<protein>
    <submittedName>
        <fullName evidence="2">Uncharacterized protein</fullName>
    </submittedName>
</protein>
<keyword evidence="1" id="KW-0472">Membrane</keyword>
<proteinExistence type="predicted"/>
<dbReference type="AlphaFoldDB" id="A0A0M1P0M3"/>
<sequence>MRISKWKSIISISLGLNVVLIVCLFFLYRENTDMKKGAILQYAFQQSEVLLDLKTALGHQEDNVDYVNALVGAYANIYHNFNLTKKYNSVGEYVNFPDDINIFNSPTTSLPVGYSLSNRVAGESNDEMNQKLEVYTSYVSQIVETLDLENKIKGRSLREQYKTLEEVSELIKTFDLEK</sequence>
<feature type="transmembrane region" description="Helical" evidence="1">
    <location>
        <begin position="6"/>
        <end position="28"/>
    </location>
</feature>
<dbReference type="PATRIC" id="fig|1705565.3.peg.2235"/>
<keyword evidence="1" id="KW-0812">Transmembrane</keyword>
<evidence type="ECO:0000313" key="2">
    <source>
        <dbReference type="EMBL" id="KOR88011.1"/>
    </source>
</evidence>
<reference evidence="3" key="1">
    <citation type="submission" date="2015-08" db="EMBL/GenBank/DDBJ databases">
        <title>Genome sequencing project for genomic taxonomy and phylogenomics of Bacillus-like bacteria.</title>
        <authorList>
            <person name="Liu B."/>
            <person name="Wang J."/>
            <person name="Zhu Y."/>
            <person name="Liu G."/>
            <person name="Chen Q."/>
            <person name="Chen Z."/>
            <person name="Lan J."/>
            <person name="Che J."/>
            <person name="Ge C."/>
            <person name="Shi H."/>
            <person name="Pan Z."/>
            <person name="Liu X."/>
        </authorList>
    </citation>
    <scope>NUCLEOTIDE SEQUENCE [LARGE SCALE GENOMIC DNA]</scope>
    <source>
        <strain evidence="3">FJAT-22460</strain>
    </source>
</reference>
<dbReference type="OrthoDB" id="2610056at2"/>
<keyword evidence="3" id="KW-1185">Reference proteome</keyword>